<dbReference type="HOGENOM" id="CLU_1760028_0_0_1"/>
<dbReference type="EMBL" id="AFRT01000942">
    <property type="protein sequence ID" value="ELU42036.1"/>
    <property type="molecule type" value="Genomic_DNA"/>
</dbReference>
<dbReference type="STRING" id="983506.L8WV85"/>
<dbReference type="AlphaFoldDB" id="L8WV85"/>
<reference evidence="1 2" key="1">
    <citation type="journal article" date="2013" name="Nat. Commun.">
        <title>The evolution and pathogenic mechanisms of the rice sheath blight pathogen.</title>
        <authorList>
            <person name="Zheng A."/>
            <person name="Lin R."/>
            <person name="Xu L."/>
            <person name="Qin P."/>
            <person name="Tang C."/>
            <person name="Ai P."/>
            <person name="Zhang D."/>
            <person name="Liu Y."/>
            <person name="Sun Z."/>
            <person name="Feng H."/>
            <person name="Wang Y."/>
            <person name="Chen Y."/>
            <person name="Liang X."/>
            <person name="Fu R."/>
            <person name="Li Q."/>
            <person name="Zhang J."/>
            <person name="Yu X."/>
            <person name="Xie Z."/>
            <person name="Ding L."/>
            <person name="Guan P."/>
            <person name="Tang J."/>
            <person name="Liang Y."/>
            <person name="Wang S."/>
            <person name="Deng Q."/>
            <person name="Li S."/>
            <person name="Zhu J."/>
            <person name="Wang L."/>
            <person name="Liu H."/>
            <person name="Li P."/>
        </authorList>
    </citation>
    <scope>NUCLEOTIDE SEQUENCE [LARGE SCALE GENOMIC DNA]</scope>
    <source>
        <strain evidence="2">AG-1 IA</strain>
    </source>
</reference>
<proteinExistence type="predicted"/>
<sequence length="148" mass="16852">MPKHRQRHSDSHQLQLARRFLQLDADIRVAAADGLFPFQKERPESPAQVYPYDAQLQHPKPKLASGAIQIRQLEHVCAGCKGQTLAQNTQRVRPGRCSPPHLTFCAPPRTKVSLDDCEWHIHLHLYFHLRCGPCLSLSFQGFPPGKLY</sequence>
<evidence type="ECO:0000313" key="1">
    <source>
        <dbReference type="EMBL" id="ELU42036.1"/>
    </source>
</evidence>
<comment type="caution">
    <text evidence="1">The sequence shown here is derived from an EMBL/GenBank/DDBJ whole genome shotgun (WGS) entry which is preliminary data.</text>
</comment>
<gene>
    <name evidence="1" type="ORF">AG1IA_03933</name>
</gene>
<dbReference type="Proteomes" id="UP000011668">
    <property type="component" value="Unassembled WGS sequence"/>
</dbReference>
<organism evidence="1 2">
    <name type="scientific">Thanatephorus cucumeris (strain AG1-IA)</name>
    <name type="common">Rice sheath blight fungus</name>
    <name type="synonym">Rhizoctonia solani</name>
    <dbReference type="NCBI Taxonomy" id="983506"/>
    <lineage>
        <taxon>Eukaryota</taxon>
        <taxon>Fungi</taxon>
        <taxon>Dikarya</taxon>
        <taxon>Basidiomycota</taxon>
        <taxon>Agaricomycotina</taxon>
        <taxon>Agaricomycetes</taxon>
        <taxon>Cantharellales</taxon>
        <taxon>Ceratobasidiaceae</taxon>
        <taxon>Rhizoctonia</taxon>
        <taxon>Rhizoctonia solani AG-1</taxon>
    </lineage>
</organism>
<name>L8WV85_THACA</name>
<keyword evidence="2" id="KW-1185">Reference proteome</keyword>
<evidence type="ECO:0000313" key="2">
    <source>
        <dbReference type="Proteomes" id="UP000011668"/>
    </source>
</evidence>
<dbReference type="OrthoDB" id="3202078at2759"/>
<accession>L8WV85</accession>
<protein>
    <submittedName>
        <fullName evidence="1">Uncharacterized protein</fullName>
    </submittedName>
</protein>